<dbReference type="HOGENOM" id="CLU_039613_6_2_6"/>
<keyword evidence="2" id="KW-0805">Transcription regulation</keyword>
<dbReference type="AlphaFoldDB" id="I3Y8U4"/>
<name>I3Y8U4_THIV6</name>
<dbReference type="SUPFAM" id="SSF46785">
    <property type="entry name" value="Winged helix' DNA-binding domain"/>
    <property type="match status" value="1"/>
</dbReference>
<feature type="domain" description="HTH lysR-type" evidence="5">
    <location>
        <begin position="10"/>
        <end position="68"/>
    </location>
</feature>
<evidence type="ECO:0000256" key="2">
    <source>
        <dbReference type="ARBA" id="ARBA00023015"/>
    </source>
</evidence>
<sequence length="325" mass="36604">MFMFIIFHDMELRQLRSLVTLIDTGFSVSQAADRLHLVQPAVSQHLKQLEEELGVRLLRRHGKRLVGLTAAGEQVFRHAREALTATGSILAVGKDHKEERHGVLRIAATHTQARYVLPPVIRRFVQEYPEVALEIHQGTPGRLIELLQRDAVDLAVCTEGLGQQQDLTSLPCYRWNRCLIAPAGHAILAQRPLTLERLCEHPIVTYVFGFTGRGNLSGTFARHGLEPRVVLSAADTDVIKVYVREGLGIGIIADMAYQPDADADLERRDLSHLFPWEITRIAHLKDRYLRVFQRRFIAVFQEETALMQRGSGPIARKENAPSVVP</sequence>
<protein>
    <submittedName>
        <fullName evidence="6">Transcriptional regulator</fullName>
    </submittedName>
</protein>
<dbReference type="PROSITE" id="PS50931">
    <property type="entry name" value="HTH_LYSR"/>
    <property type="match status" value="1"/>
</dbReference>
<proteinExistence type="inferred from homology"/>
<dbReference type="EMBL" id="CP003154">
    <property type="protein sequence ID" value="AFL73412.1"/>
    <property type="molecule type" value="Genomic_DNA"/>
</dbReference>
<dbReference type="Gene3D" id="1.10.10.10">
    <property type="entry name" value="Winged helix-like DNA-binding domain superfamily/Winged helix DNA-binding domain"/>
    <property type="match status" value="1"/>
</dbReference>
<dbReference type="Proteomes" id="UP000006062">
    <property type="component" value="Chromosome"/>
</dbReference>
<accession>I3Y8U4</accession>
<comment type="similarity">
    <text evidence="1">Belongs to the LysR transcriptional regulatory family.</text>
</comment>
<evidence type="ECO:0000256" key="1">
    <source>
        <dbReference type="ARBA" id="ARBA00009437"/>
    </source>
</evidence>
<evidence type="ECO:0000259" key="5">
    <source>
        <dbReference type="PROSITE" id="PS50931"/>
    </source>
</evidence>
<dbReference type="Pfam" id="PF03466">
    <property type="entry name" value="LysR_substrate"/>
    <property type="match status" value="1"/>
</dbReference>
<dbReference type="CDD" id="cd08413">
    <property type="entry name" value="PBP2_CysB_like"/>
    <property type="match status" value="1"/>
</dbReference>
<dbReference type="GO" id="GO:0019344">
    <property type="term" value="P:cysteine biosynthetic process"/>
    <property type="evidence" value="ECO:0007669"/>
    <property type="project" value="TreeGrafter"/>
</dbReference>
<dbReference type="Pfam" id="PF00126">
    <property type="entry name" value="HTH_1"/>
    <property type="match status" value="1"/>
</dbReference>
<dbReference type="GO" id="GO:0000976">
    <property type="term" value="F:transcription cis-regulatory region binding"/>
    <property type="evidence" value="ECO:0007669"/>
    <property type="project" value="TreeGrafter"/>
</dbReference>
<dbReference type="STRING" id="765911.Thivi_1404"/>
<evidence type="ECO:0000256" key="3">
    <source>
        <dbReference type="ARBA" id="ARBA00023125"/>
    </source>
</evidence>
<dbReference type="GO" id="GO:0003700">
    <property type="term" value="F:DNA-binding transcription factor activity"/>
    <property type="evidence" value="ECO:0007669"/>
    <property type="project" value="InterPro"/>
</dbReference>
<evidence type="ECO:0000256" key="4">
    <source>
        <dbReference type="ARBA" id="ARBA00023163"/>
    </source>
</evidence>
<dbReference type="eggNOG" id="COG0583">
    <property type="taxonomic scope" value="Bacteria"/>
</dbReference>
<dbReference type="SUPFAM" id="SSF53850">
    <property type="entry name" value="Periplasmic binding protein-like II"/>
    <property type="match status" value="1"/>
</dbReference>
<dbReference type="PRINTS" id="PR00039">
    <property type="entry name" value="HTHLYSR"/>
</dbReference>
<dbReference type="KEGG" id="tvi:Thivi_1404"/>
<dbReference type="PANTHER" id="PTHR30126">
    <property type="entry name" value="HTH-TYPE TRANSCRIPTIONAL REGULATOR"/>
    <property type="match status" value="1"/>
</dbReference>
<reference evidence="6 7" key="1">
    <citation type="submission" date="2012-06" db="EMBL/GenBank/DDBJ databases">
        <title>Complete sequence of Thiocystis violascens DSM 198.</title>
        <authorList>
            <consortium name="US DOE Joint Genome Institute"/>
            <person name="Lucas S."/>
            <person name="Han J."/>
            <person name="Lapidus A."/>
            <person name="Cheng J.-F."/>
            <person name="Goodwin L."/>
            <person name="Pitluck S."/>
            <person name="Peters L."/>
            <person name="Ovchinnikova G."/>
            <person name="Teshima H."/>
            <person name="Detter J.C."/>
            <person name="Han C."/>
            <person name="Tapia R."/>
            <person name="Land M."/>
            <person name="Hauser L."/>
            <person name="Kyrpides N."/>
            <person name="Ivanova N."/>
            <person name="Pagani I."/>
            <person name="Vogl K."/>
            <person name="Liu Z."/>
            <person name="Frigaard N.-U."/>
            <person name="Bryant D."/>
            <person name="Woyke T."/>
        </authorList>
    </citation>
    <scope>NUCLEOTIDE SEQUENCE [LARGE SCALE GENOMIC DNA]</scope>
    <source>
        <strain evidence="7">ATCC 17096 / DSM 198 / 6111</strain>
    </source>
</reference>
<dbReference type="CDD" id="cd00090">
    <property type="entry name" value="HTH_ARSR"/>
    <property type="match status" value="1"/>
</dbReference>
<evidence type="ECO:0000313" key="7">
    <source>
        <dbReference type="Proteomes" id="UP000006062"/>
    </source>
</evidence>
<dbReference type="InterPro" id="IPR036388">
    <property type="entry name" value="WH-like_DNA-bd_sf"/>
</dbReference>
<dbReference type="Gene3D" id="3.40.190.10">
    <property type="entry name" value="Periplasmic binding protein-like II"/>
    <property type="match status" value="2"/>
</dbReference>
<keyword evidence="4" id="KW-0804">Transcription</keyword>
<dbReference type="PANTHER" id="PTHR30126:SF6">
    <property type="entry name" value="HTH-TYPE TRANSCRIPTIONAL REGULATOR CYSB-RELATED"/>
    <property type="match status" value="1"/>
</dbReference>
<gene>
    <name evidence="6" type="ordered locus">Thivi_1404</name>
</gene>
<evidence type="ECO:0000313" key="6">
    <source>
        <dbReference type="EMBL" id="AFL73412.1"/>
    </source>
</evidence>
<dbReference type="FunFam" id="1.10.10.10:FF:000001">
    <property type="entry name" value="LysR family transcriptional regulator"/>
    <property type="match status" value="1"/>
</dbReference>
<dbReference type="InterPro" id="IPR037423">
    <property type="entry name" value="CysB_PBP2"/>
</dbReference>
<dbReference type="InterPro" id="IPR000847">
    <property type="entry name" value="LysR_HTH_N"/>
</dbReference>
<dbReference type="InterPro" id="IPR036390">
    <property type="entry name" value="WH_DNA-bd_sf"/>
</dbReference>
<dbReference type="InterPro" id="IPR005119">
    <property type="entry name" value="LysR_subst-bd"/>
</dbReference>
<keyword evidence="7" id="KW-1185">Reference proteome</keyword>
<dbReference type="InterPro" id="IPR011991">
    <property type="entry name" value="ArsR-like_HTH"/>
</dbReference>
<organism evidence="6 7">
    <name type="scientific">Thiocystis violascens (strain ATCC 17096 / DSM 198 / 6111)</name>
    <name type="common">Chromatium violascens</name>
    <dbReference type="NCBI Taxonomy" id="765911"/>
    <lineage>
        <taxon>Bacteria</taxon>
        <taxon>Pseudomonadati</taxon>
        <taxon>Pseudomonadota</taxon>
        <taxon>Gammaproteobacteria</taxon>
        <taxon>Chromatiales</taxon>
        <taxon>Chromatiaceae</taxon>
        <taxon>Thiocystis</taxon>
    </lineage>
</organism>
<keyword evidence="3" id="KW-0238">DNA-binding</keyword>